<keyword evidence="1 6" id="KW-0963">Cytoplasm</keyword>
<comment type="function">
    <text evidence="6">Involved in chemotaxis. Part of a chemotaxis signal transduction system that modulates chemotaxis in response to various stimuli. Catalyzes the demethylation of specific methylglutamate residues introduced into the chemoreceptors (methyl-accepting chemotaxis proteins or MCP) by CheR. Also mediates the irreversible deamidation of specific glutamine residues to glutamic acid.</text>
</comment>
<dbReference type="Pfam" id="PF01339">
    <property type="entry name" value="CheB_methylest"/>
    <property type="match status" value="1"/>
</dbReference>
<dbReference type="NCBIfam" id="NF001965">
    <property type="entry name" value="PRK00742.1"/>
    <property type="match status" value="1"/>
</dbReference>
<dbReference type="PROSITE" id="PS50110">
    <property type="entry name" value="RESPONSE_REGULATORY"/>
    <property type="match status" value="1"/>
</dbReference>
<evidence type="ECO:0000256" key="4">
    <source>
        <dbReference type="ARBA" id="ARBA00022801"/>
    </source>
</evidence>
<dbReference type="PROSITE" id="PS50122">
    <property type="entry name" value="CHEB"/>
    <property type="match status" value="1"/>
</dbReference>
<dbReference type="PANTHER" id="PTHR42872">
    <property type="entry name" value="PROTEIN-GLUTAMATE METHYLESTERASE/PROTEIN-GLUTAMINE GLUTAMINASE"/>
    <property type="match status" value="1"/>
</dbReference>
<dbReference type="Proteomes" id="UP000317550">
    <property type="component" value="Chromosome"/>
</dbReference>
<evidence type="ECO:0000256" key="1">
    <source>
        <dbReference type="ARBA" id="ARBA00022490"/>
    </source>
</evidence>
<comment type="PTM">
    <text evidence="6">Phosphorylated by CheA. Phosphorylation of the N-terminal regulatory domain activates the methylesterase activity.</text>
</comment>
<dbReference type="EMBL" id="CP041730">
    <property type="protein sequence ID" value="QDQ26570.1"/>
    <property type="molecule type" value="Genomic_DNA"/>
</dbReference>
<dbReference type="InterPro" id="IPR035909">
    <property type="entry name" value="CheB_C"/>
</dbReference>
<dbReference type="AlphaFoldDB" id="A0A516SEN3"/>
<feature type="active site" evidence="6 7">
    <location>
        <position position="308"/>
    </location>
</feature>
<dbReference type="GO" id="GO:0000156">
    <property type="term" value="F:phosphorelay response regulator activity"/>
    <property type="evidence" value="ECO:0007669"/>
    <property type="project" value="InterPro"/>
</dbReference>
<evidence type="ECO:0000313" key="11">
    <source>
        <dbReference type="EMBL" id="QDQ26570.1"/>
    </source>
</evidence>
<dbReference type="PIRSF" id="PIRSF000876">
    <property type="entry name" value="RR_chemtxs_CheB"/>
    <property type="match status" value="1"/>
</dbReference>
<dbReference type="CDD" id="cd17541">
    <property type="entry name" value="REC_CheB-like"/>
    <property type="match status" value="1"/>
</dbReference>
<dbReference type="Gene3D" id="3.40.50.180">
    <property type="entry name" value="Methylesterase CheB, C-terminal domain"/>
    <property type="match status" value="1"/>
</dbReference>
<comment type="catalytic activity">
    <reaction evidence="6">
        <text>L-glutaminyl-[protein] + H2O = L-glutamyl-[protein] + NH4(+)</text>
        <dbReference type="Rhea" id="RHEA:16441"/>
        <dbReference type="Rhea" id="RHEA-COMP:10207"/>
        <dbReference type="Rhea" id="RHEA-COMP:10208"/>
        <dbReference type="ChEBI" id="CHEBI:15377"/>
        <dbReference type="ChEBI" id="CHEBI:28938"/>
        <dbReference type="ChEBI" id="CHEBI:29973"/>
        <dbReference type="ChEBI" id="CHEBI:30011"/>
        <dbReference type="EC" id="3.5.1.44"/>
    </reaction>
</comment>
<dbReference type="CDD" id="cd16432">
    <property type="entry name" value="CheB_Rec"/>
    <property type="match status" value="1"/>
</dbReference>
<dbReference type="KEGG" id="cari:FNU76_09405"/>
<dbReference type="InterPro" id="IPR008248">
    <property type="entry name" value="CheB-like"/>
</dbReference>
<feature type="active site" evidence="6 7">
    <location>
        <position position="188"/>
    </location>
</feature>
<gene>
    <name evidence="6 11" type="primary">cheB</name>
    <name evidence="11" type="ORF">FNU76_09405</name>
</gene>
<name>A0A516SEN3_9NEIS</name>
<evidence type="ECO:0000259" key="10">
    <source>
        <dbReference type="PROSITE" id="PS50122"/>
    </source>
</evidence>
<dbReference type="GO" id="GO:0005737">
    <property type="term" value="C:cytoplasm"/>
    <property type="evidence" value="ECO:0007669"/>
    <property type="project" value="UniProtKB-SubCell"/>
</dbReference>
<comment type="similarity">
    <text evidence="6">Belongs to the CheB family.</text>
</comment>
<keyword evidence="4 6" id="KW-0378">Hydrolase</keyword>
<dbReference type="SUPFAM" id="SSF52738">
    <property type="entry name" value="Methylesterase CheB, C-terminal domain"/>
    <property type="match status" value="1"/>
</dbReference>
<evidence type="ECO:0000256" key="7">
    <source>
        <dbReference type="PROSITE-ProRule" id="PRU00050"/>
    </source>
</evidence>
<dbReference type="InterPro" id="IPR011006">
    <property type="entry name" value="CheY-like_superfamily"/>
</dbReference>
<dbReference type="Gene3D" id="3.40.50.2300">
    <property type="match status" value="1"/>
</dbReference>
<evidence type="ECO:0000313" key="12">
    <source>
        <dbReference type="Proteomes" id="UP000317550"/>
    </source>
</evidence>
<comment type="domain">
    <text evidence="6">Contains a C-terminal catalytic domain, and an N-terminal region which modulates catalytic activity.</text>
</comment>
<dbReference type="GO" id="GO:0008984">
    <property type="term" value="F:protein-glutamate methylesterase activity"/>
    <property type="evidence" value="ECO:0007669"/>
    <property type="project" value="UniProtKB-UniRule"/>
</dbReference>
<evidence type="ECO:0000256" key="5">
    <source>
        <dbReference type="ARBA" id="ARBA00048267"/>
    </source>
</evidence>
<evidence type="ECO:0000256" key="2">
    <source>
        <dbReference type="ARBA" id="ARBA00022500"/>
    </source>
</evidence>
<evidence type="ECO:0000256" key="3">
    <source>
        <dbReference type="ARBA" id="ARBA00022553"/>
    </source>
</evidence>
<organism evidence="11 12">
    <name type="scientific">Chitinimonas arctica</name>
    <dbReference type="NCBI Taxonomy" id="2594795"/>
    <lineage>
        <taxon>Bacteria</taxon>
        <taxon>Pseudomonadati</taxon>
        <taxon>Pseudomonadota</taxon>
        <taxon>Betaproteobacteria</taxon>
        <taxon>Neisseriales</taxon>
        <taxon>Chitinibacteraceae</taxon>
        <taxon>Chitinimonas</taxon>
    </lineage>
</organism>
<proteinExistence type="inferred from homology"/>
<feature type="active site" evidence="6 7">
    <location>
        <position position="215"/>
    </location>
</feature>
<dbReference type="EC" id="3.1.1.61" evidence="6"/>
<comment type="subcellular location">
    <subcellularLocation>
        <location evidence="6">Cytoplasm</location>
    </subcellularLocation>
</comment>
<dbReference type="GO" id="GO:0006935">
    <property type="term" value="P:chemotaxis"/>
    <property type="evidence" value="ECO:0007669"/>
    <property type="project" value="UniProtKB-UniRule"/>
</dbReference>
<keyword evidence="3 6" id="KW-0597">Phosphoprotein</keyword>
<dbReference type="PANTHER" id="PTHR42872:SF6">
    <property type="entry name" value="PROTEIN-GLUTAMATE METHYLESTERASE_PROTEIN-GLUTAMINE GLUTAMINASE"/>
    <property type="match status" value="1"/>
</dbReference>
<dbReference type="SMART" id="SM00448">
    <property type="entry name" value="REC"/>
    <property type="match status" value="1"/>
</dbReference>
<dbReference type="GO" id="GO:0032259">
    <property type="term" value="P:methylation"/>
    <property type="evidence" value="ECO:0007669"/>
    <property type="project" value="UniProtKB-KW"/>
</dbReference>
<keyword evidence="11" id="KW-0489">Methyltransferase</keyword>
<dbReference type="SUPFAM" id="SSF52172">
    <property type="entry name" value="CheY-like"/>
    <property type="match status" value="1"/>
</dbReference>
<reference evidence="12" key="1">
    <citation type="submission" date="2019-07" db="EMBL/GenBank/DDBJ databases">
        <title>Chitinimonas sp. nov., isolated from Ny-Alesund, arctica soil.</title>
        <authorList>
            <person name="Xu Q."/>
            <person name="Peng F."/>
        </authorList>
    </citation>
    <scope>NUCLEOTIDE SEQUENCE [LARGE SCALE GENOMIC DNA]</scope>
    <source>
        <strain evidence="12">R3-44</strain>
    </source>
</reference>
<evidence type="ECO:0000259" key="9">
    <source>
        <dbReference type="PROSITE" id="PS50110"/>
    </source>
</evidence>
<dbReference type="GO" id="GO:0050568">
    <property type="term" value="F:protein-glutamine glutaminase activity"/>
    <property type="evidence" value="ECO:0007669"/>
    <property type="project" value="UniProtKB-UniRule"/>
</dbReference>
<dbReference type="InterPro" id="IPR001789">
    <property type="entry name" value="Sig_transdc_resp-reg_receiver"/>
</dbReference>
<dbReference type="GO" id="GO:0008168">
    <property type="term" value="F:methyltransferase activity"/>
    <property type="evidence" value="ECO:0007669"/>
    <property type="project" value="UniProtKB-KW"/>
</dbReference>
<dbReference type="InterPro" id="IPR000673">
    <property type="entry name" value="Sig_transdc_resp-reg_Me-estase"/>
</dbReference>
<keyword evidence="12" id="KW-1185">Reference proteome</keyword>
<feature type="domain" description="CheB-type methylesterase" evidence="10">
    <location>
        <begin position="175"/>
        <end position="366"/>
    </location>
</feature>
<dbReference type="HAMAP" id="MF_00099">
    <property type="entry name" value="CheB_chemtxs"/>
    <property type="match status" value="1"/>
</dbReference>
<keyword evidence="2 6" id="KW-0145">Chemotaxis</keyword>
<sequence>MTTTEPRTQGLPAGSRPSPIRILVVDDSIVVRELLVYILNSDPDLEVVGLAADGDAALAAAVRLQPDVITMDIHMPRMDGFTATRCIMEACPTRIIMVTDTAQPQHVAATFRALEAGALTVLARPPGPASSDFAALAKSLTDTIKLMAEVQVIRRWSRAPLAAAPVNGAPVMINPHQGNGRLVAIGASTGGPLALQAILSSLPKNFPAPIAIVQHISPGFALGFAKWLAQASGYSVRVARQGETMLAGHAYVAPDGLQMHVGGNAEVILVSDGVGQGLRPSVAHLFSSVARAYGSRAIGVLLTGMGCDGAQELLQMKMAGAVTVAQEGKSAVVNGMPGEAVKLGAARFVLTPEEMPTVLCRWADGL</sequence>
<evidence type="ECO:0000256" key="8">
    <source>
        <dbReference type="PROSITE-ProRule" id="PRU00169"/>
    </source>
</evidence>
<protein>
    <recommendedName>
        <fullName evidence="6">Protein-glutamate methylesterase/protein-glutamine glutaminase</fullName>
        <ecNumber evidence="6">3.1.1.61</ecNumber>
        <ecNumber evidence="6">3.5.1.44</ecNumber>
    </recommendedName>
</protein>
<feature type="domain" description="Response regulatory" evidence="9">
    <location>
        <begin position="21"/>
        <end position="139"/>
    </location>
</feature>
<comment type="catalytic activity">
    <reaction evidence="5 6">
        <text>[protein]-L-glutamate 5-O-methyl ester + H2O = L-glutamyl-[protein] + methanol + H(+)</text>
        <dbReference type="Rhea" id="RHEA:23236"/>
        <dbReference type="Rhea" id="RHEA-COMP:10208"/>
        <dbReference type="Rhea" id="RHEA-COMP:10311"/>
        <dbReference type="ChEBI" id="CHEBI:15377"/>
        <dbReference type="ChEBI" id="CHEBI:15378"/>
        <dbReference type="ChEBI" id="CHEBI:17790"/>
        <dbReference type="ChEBI" id="CHEBI:29973"/>
        <dbReference type="ChEBI" id="CHEBI:82795"/>
        <dbReference type="EC" id="3.1.1.61"/>
    </reaction>
</comment>
<evidence type="ECO:0000256" key="6">
    <source>
        <dbReference type="HAMAP-Rule" id="MF_00099"/>
    </source>
</evidence>
<keyword evidence="11" id="KW-0808">Transferase</keyword>
<feature type="modified residue" description="4-aspartylphosphate" evidence="6 8">
    <location>
        <position position="72"/>
    </location>
</feature>
<accession>A0A516SEN3</accession>
<dbReference type="RefSeq" id="WP_144277964.1">
    <property type="nucleotide sequence ID" value="NZ_CP041730.1"/>
</dbReference>
<dbReference type="EC" id="3.5.1.44" evidence="6"/>
<dbReference type="Pfam" id="PF00072">
    <property type="entry name" value="Response_reg"/>
    <property type="match status" value="1"/>
</dbReference>
<dbReference type="OrthoDB" id="9793421at2"/>